<dbReference type="Pfam" id="PF25561">
    <property type="entry name" value="QRICH1"/>
    <property type="match status" value="1"/>
</dbReference>
<evidence type="ECO:0000259" key="5">
    <source>
        <dbReference type="SMART" id="SM00746"/>
    </source>
</evidence>
<feature type="region of interest" description="Disordered" evidence="4">
    <location>
        <begin position="838"/>
        <end position="881"/>
    </location>
</feature>
<evidence type="ECO:0000313" key="7">
    <source>
        <dbReference type="RefSeq" id="XP_025410142.1"/>
    </source>
</evidence>
<dbReference type="InterPro" id="IPR051284">
    <property type="entry name" value="ZnF_MYMT-QRICH1"/>
</dbReference>
<dbReference type="CTD" id="47249"/>
<feature type="region of interest" description="Disordered" evidence="4">
    <location>
        <begin position="743"/>
        <end position="773"/>
    </location>
</feature>
<accession>A0A8B8FHW2</accession>
<feature type="compositionally biased region" description="Low complexity" evidence="4">
    <location>
        <begin position="746"/>
        <end position="762"/>
    </location>
</feature>
<dbReference type="InterPro" id="IPR057926">
    <property type="entry name" value="QRICH1_dom"/>
</dbReference>
<evidence type="ECO:0000256" key="2">
    <source>
        <dbReference type="ARBA" id="ARBA00022553"/>
    </source>
</evidence>
<dbReference type="AlphaFoldDB" id="A0A8B8FHW2"/>
<protein>
    <submittedName>
        <fullName evidence="7">Zinc finger MYM-type protein 3 isoform X1</fullName>
    </submittedName>
</protein>
<organism evidence="6 7">
    <name type="scientific">Sipha flava</name>
    <name type="common">yellow sugarcane aphid</name>
    <dbReference type="NCBI Taxonomy" id="143950"/>
    <lineage>
        <taxon>Eukaryota</taxon>
        <taxon>Metazoa</taxon>
        <taxon>Ecdysozoa</taxon>
        <taxon>Arthropoda</taxon>
        <taxon>Hexapoda</taxon>
        <taxon>Insecta</taxon>
        <taxon>Pterygota</taxon>
        <taxon>Neoptera</taxon>
        <taxon>Paraneoptera</taxon>
        <taxon>Hemiptera</taxon>
        <taxon>Sternorrhyncha</taxon>
        <taxon>Aphidomorpha</taxon>
        <taxon>Aphidoidea</taxon>
        <taxon>Aphididae</taxon>
        <taxon>Sipha</taxon>
    </lineage>
</organism>
<gene>
    <name evidence="7" type="primary">LOC112683355</name>
</gene>
<dbReference type="GeneID" id="112683355"/>
<keyword evidence="3" id="KW-0832">Ubl conjugation</keyword>
<dbReference type="OrthoDB" id="10025028at2759"/>
<dbReference type="PANTHER" id="PTHR45736">
    <property type="entry name" value="ZINC FINGER MYM-TYPE PROTEIN"/>
    <property type="match status" value="1"/>
</dbReference>
<dbReference type="InterPro" id="IPR021893">
    <property type="entry name" value="ZMYM2-like_C"/>
</dbReference>
<sequence length="1220" mass="139202">MSENLNVNIEATVDPELIPCVESLESSHSDKTDPDHVEHIIPDVCINNSMDIIVPIESCVKSNCLILTENNVKINEEVEVVNVENPTVDKLLDIVIENTLDQMGLDATGTMHSTSVMSVPDVQNEIMEIHPASDVIDHEVTNFITEEDNMTDLSSIDMLKSIENNDSNEFNNEEIPKNEIVINEDNNISENNSISKEHIENSNIELSSEIFQESNVSSDSSERPLKINTRPQRQAAKKAENQIREIAKEIIKPLDIIDEKVIDLVEELSSPLKKVCCQCNRFRLCKFIVKSQKSIYLCQEDCVENYRRQFNQCILEKKCQQCLLVISEIEDKSYSWQTKYFCSVDCLAHYQNTILNSHCVHCQKIIKSEIDFGKYSRFISGKILLFCGTACSENYENKLSLCQFCQKELLNSNFEEFCSSFCKTKDYESRKKHAEPDSSVVDYETNDVTQVIDKCNVCFYKINSSTNEIQIISNTNTKFKFCSNECLNKFIITKKRTVSCSICKIKKFSFDMISSKNIFSNNTVFTCSLNCIYRQQELPQSKSKKVTCDKCGLLTQARYKNVHNGITYRFCSQNCFNLFQSNKKKKSKSKNRNEKQSSILRVSTRQSARKEEDNLSDSDGVHNSLLKTSKAKNKVCRKISYIDKNVPCKVDKEVQTDQTGSKGVIIPVPVPVYIPMPVHMYVMPYPVPVPFPIPLPIPIFIPTTKNTTKGIMKDIKKIREETPDDPFEAELLLMAGMVADVEKNANSSSSDSENDISNNNYNDDTKVVSSSARNHNSFGDDVLAMALNMAGADTESLEGPDEISTITSNNQMIDDVEANLVSSTIMPQTPDPIENITQENMISSPQDILCRPPRKRGPRSQSQRSSNSKRSRKTEYPQTSCFQSSEGLLQQGMQNPLYSMPISINQADIIKPDANMCLKYTLGVNAWRQWACMKSIEFEKTLSSNVCTVKKTNIFKLDLLQLTASELNYCLCLFVKEVRKPNGNEYAPDTIYYLCLGVQQYLFENGRIDNIFTDISYEQFTNTLNETAKKFPEIYNDTKFIVTRVEEEYLWESKQLGAHSPYVLLCTLIFFNTKHFNLTSVEEHMQLSFSHIMKHWKRNPNQPSTSGVKAPGTYRNVLLRFYPPQASIDSPNSRKKKVYEQHENEENPLRCPVKLYEFYLSKCPESVKTRNDLFYLTPERSCVPDSPVWYSTCALNKESLEKMLNRVKMVKEINVALLSS</sequence>
<reference evidence="7" key="1">
    <citation type="submission" date="2025-08" db="UniProtKB">
        <authorList>
            <consortium name="RefSeq"/>
        </authorList>
    </citation>
    <scope>IDENTIFICATION</scope>
    <source>
        <tissue evidence="7">Whole body</tissue>
    </source>
</reference>
<name>A0A8B8FHW2_9HEMI</name>
<evidence type="ECO:0000313" key="6">
    <source>
        <dbReference type="Proteomes" id="UP000694846"/>
    </source>
</evidence>
<proteinExistence type="predicted"/>
<evidence type="ECO:0000256" key="1">
    <source>
        <dbReference type="ARBA" id="ARBA00022499"/>
    </source>
</evidence>
<dbReference type="Proteomes" id="UP000694846">
    <property type="component" value="Unplaced"/>
</dbReference>
<dbReference type="SMART" id="SM00746">
    <property type="entry name" value="TRASH"/>
    <property type="match status" value="3"/>
</dbReference>
<dbReference type="InterPro" id="IPR011017">
    <property type="entry name" value="TRASH_dom"/>
</dbReference>
<dbReference type="PANTHER" id="PTHR45736:SF1">
    <property type="entry name" value="WITHOUT CHILDREN, ISOFORM B"/>
    <property type="match status" value="1"/>
</dbReference>
<evidence type="ECO:0000256" key="4">
    <source>
        <dbReference type="SAM" id="MobiDB-lite"/>
    </source>
</evidence>
<keyword evidence="6" id="KW-1185">Reference proteome</keyword>
<dbReference type="Pfam" id="PF12012">
    <property type="entry name" value="DUF3504"/>
    <property type="match status" value="1"/>
</dbReference>
<feature type="domain" description="TRASH" evidence="5">
    <location>
        <begin position="455"/>
        <end position="494"/>
    </location>
</feature>
<dbReference type="RefSeq" id="XP_025410142.1">
    <property type="nucleotide sequence ID" value="XM_025554357.1"/>
</dbReference>
<evidence type="ECO:0000256" key="3">
    <source>
        <dbReference type="ARBA" id="ARBA00022843"/>
    </source>
</evidence>
<keyword evidence="1" id="KW-1017">Isopeptide bond</keyword>
<feature type="domain" description="TRASH" evidence="5">
    <location>
        <begin position="548"/>
        <end position="583"/>
    </location>
</feature>
<keyword evidence="2" id="KW-0597">Phosphoprotein</keyword>
<feature type="region of interest" description="Disordered" evidence="4">
    <location>
        <begin position="586"/>
        <end position="623"/>
    </location>
</feature>
<feature type="domain" description="TRASH" evidence="5">
    <location>
        <begin position="359"/>
        <end position="399"/>
    </location>
</feature>